<keyword evidence="12" id="KW-1185">Reference proteome</keyword>
<dbReference type="Pfam" id="PF02771">
    <property type="entry name" value="Acyl-CoA_dh_N"/>
    <property type="match status" value="1"/>
</dbReference>
<dbReference type="InterPro" id="IPR013786">
    <property type="entry name" value="AcylCoA_DH/ox_N"/>
</dbReference>
<evidence type="ECO:0000259" key="9">
    <source>
        <dbReference type="Pfam" id="PF02770"/>
    </source>
</evidence>
<dbReference type="InterPro" id="IPR009075">
    <property type="entry name" value="AcylCo_DH/oxidase_C"/>
</dbReference>
<dbReference type="Pfam" id="PF00441">
    <property type="entry name" value="Acyl-CoA_dh_1"/>
    <property type="match status" value="1"/>
</dbReference>
<dbReference type="OrthoDB" id="9988775at2759"/>
<evidence type="ECO:0000256" key="7">
    <source>
        <dbReference type="RuleBase" id="RU362125"/>
    </source>
</evidence>
<evidence type="ECO:0000313" key="12">
    <source>
        <dbReference type="Proteomes" id="UP000038009"/>
    </source>
</evidence>
<dbReference type="VEuPathDB" id="TriTrypDB:Lsey_0077_0290"/>
<sequence length="410" mass="44653">MRRAVSSSFCRLSLSAGTATGAAAMAARRCSTDLFNPSPVHVALRDTIAKFSREVVDKHARDNDINSHFNRELFTQLADLGALGVTIPEEDGGAGLDAVAAVIVHHELSKYDPGFCLAYLAHSMLFVNNFYFSASPEQRQRWLPKVLSGEHIGAMGMSEPSAGTDVLGMRTTAKRDADGNYVLNGSKTWITNGTVADIYLIYAKVDGKISAFTLERGMKGFTQGPNIGKCGMRASHMCELFFENVVVPRENLLGVEGKGMAGMMRNLELERVTLAAMAVGIAERSVELMTKYATERKAFGHPIANFGQIQRYIAEGYADTEAAKALVYTVSHHVHPDRRNRLGSDAAKLFATPIAKKVADAAMQVMGGIGYSDGMPIERLWRDAKLLEIGGGTIEAHHKNITKELTKELR</sequence>
<evidence type="ECO:0000256" key="2">
    <source>
        <dbReference type="ARBA" id="ARBA00009347"/>
    </source>
</evidence>
<dbReference type="InterPro" id="IPR037069">
    <property type="entry name" value="AcylCoA_DH/ox_N_sf"/>
</dbReference>
<feature type="domain" description="Acyl-CoA dehydrogenase/oxidase C-terminal" evidence="8">
    <location>
        <begin position="257"/>
        <end position="405"/>
    </location>
</feature>
<dbReference type="GO" id="GO:0006552">
    <property type="term" value="P:L-leucine catabolic process"/>
    <property type="evidence" value="ECO:0007669"/>
    <property type="project" value="TreeGrafter"/>
</dbReference>
<dbReference type="FunFam" id="2.40.110.10:FF:000002">
    <property type="entry name" value="Acyl-CoA dehydrogenase fadE12"/>
    <property type="match status" value="1"/>
</dbReference>
<dbReference type="PIRSF" id="PIRSF016578">
    <property type="entry name" value="HsaA"/>
    <property type="match status" value="1"/>
</dbReference>
<keyword evidence="4 7" id="KW-0274">FAD</keyword>
<evidence type="ECO:0000313" key="11">
    <source>
        <dbReference type="EMBL" id="KPI87702.1"/>
    </source>
</evidence>
<evidence type="ECO:0000256" key="5">
    <source>
        <dbReference type="ARBA" id="ARBA00023002"/>
    </source>
</evidence>
<feature type="domain" description="Acyl-CoA oxidase/dehydrogenase middle" evidence="9">
    <location>
        <begin position="154"/>
        <end position="245"/>
    </location>
</feature>
<dbReference type="InterPro" id="IPR006089">
    <property type="entry name" value="Acyl-CoA_DH_CS"/>
</dbReference>
<reference evidence="11 12" key="1">
    <citation type="journal article" date="2015" name="PLoS Pathog.">
        <title>Leptomonas seymouri: Adaptations to the Dixenous Life Cycle Analyzed by Genome Sequencing, Transcriptome Profiling and Co-infection with Leishmania donovani.</title>
        <authorList>
            <person name="Kraeva N."/>
            <person name="Butenko A."/>
            <person name="Hlavacova J."/>
            <person name="Kostygov A."/>
            <person name="Myskova J."/>
            <person name="Grybchuk D."/>
            <person name="Lestinova T."/>
            <person name="Votypka J."/>
            <person name="Volf P."/>
            <person name="Opperdoes F."/>
            <person name="Flegontov P."/>
            <person name="Lukes J."/>
            <person name="Yurchenko V."/>
        </authorList>
    </citation>
    <scope>NUCLEOTIDE SEQUENCE [LARGE SCALE GENOMIC DNA]</scope>
    <source>
        <strain evidence="11 12">ATCC 30220</strain>
    </source>
</reference>
<dbReference type="AlphaFoldDB" id="A0A0N1I6H4"/>
<comment type="catalytic activity">
    <reaction evidence="6">
        <text>(2S)-2-methylbutanoyl-CoA + oxidized [electron-transfer flavoprotein] + H(+) = (2E)-2-methylbut-2-enoyl-CoA + reduced [electron-transfer flavoprotein]</text>
        <dbReference type="Rhea" id="RHEA:48256"/>
        <dbReference type="Rhea" id="RHEA-COMP:10685"/>
        <dbReference type="Rhea" id="RHEA-COMP:10686"/>
        <dbReference type="ChEBI" id="CHEBI:15378"/>
        <dbReference type="ChEBI" id="CHEBI:57337"/>
        <dbReference type="ChEBI" id="CHEBI:57692"/>
        <dbReference type="ChEBI" id="CHEBI:58307"/>
        <dbReference type="ChEBI" id="CHEBI:88166"/>
    </reaction>
    <physiologicalReaction direction="left-to-right" evidence="6">
        <dbReference type="Rhea" id="RHEA:48257"/>
    </physiologicalReaction>
</comment>
<protein>
    <submittedName>
        <fullName evidence="11">Putative isovaleryl-coA dehydrogenase</fullName>
    </submittedName>
</protein>
<evidence type="ECO:0000259" key="10">
    <source>
        <dbReference type="Pfam" id="PF02771"/>
    </source>
</evidence>
<dbReference type="PANTHER" id="PTHR43884:SF12">
    <property type="entry name" value="ISOVALERYL-COA DEHYDROGENASE, MITOCHONDRIAL-RELATED"/>
    <property type="match status" value="1"/>
</dbReference>
<dbReference type="OMA" id="CFITNSG"/>
<comment type="caution">
    <text evidence="11">The sequence shown here is derived from an EMBL/GenBank/DDBJ whole genome shotgun (WGS) entry which is preliminary data.</text>
</comment>
<comment type="similarity">
    <text evidence="2 7">Belongs to the acyl-CoA dehydrogenase family.</text>
</comment>
<dbReference type="Pfam" id="PF02770">
    <property type="entry name" value="Acyl-CoA_dh_M"/>
    <property type="match status" value="1"/>
</dbReference>
<dbReference type="FunFam" id="1.10.540.10:FF:000002">
    <property type="entry name" value="Acyl-CoA dehydrogenase FadE19"/>
    <property type="match status" value="1"/>
</dbReference>
<accession>A0A0N1I6H4</accession>
<dbReference type="GO" id="GO:0008470">
    <property type="term" value="F:3-methylbutanoyl-CoA dehydrogenase activity"/>
    <property type="evidence" value="ECO:0007669"/>
    <property type="project" value="TreeGrafter"/>
</dbReference>
<dbReference type="Gene3D" id="1.10.540.10">
    <property type="entry name" value="Acyl-CoA dehydrogenase/oxidase, N-terminal domain"/>
    <property type="match status" value="1"/>
</dbReference>
<keyword evidence="3 7" id="KW-0285">Flavoprotein</keyword>
<evidence type="ECO:0000256" key="4">
    <source>
        <dbReference type="ARBA" id="ARBA00022827"/>
    </source>
</evidence>
<feature type="domain" description="Acyl-CoA dehydrogenase/oxidase N-terminal" evidence="10">
    <location>
        <begin position="41"/>
        <end position="150"/>
    </location>
</feature>
<dbReference type="SUPFAM" id="SSF47203">
    <property type="entry name" value="Acyl-CoA dehydrogenase C-terminal domain-like"/>
    <property type="match status" value="1"/>
</dbReference>
<evidence type="ECO:0000259" key="8">
    <source>
        <dbReference type="Pfam" id="PF00441"/>
    </source>
</evidence>
<dbReference type="InterPro" id="IPR036250">
    <property type="entry name" value="AcylCo_DH-like_C"/>
</dbReference>
<dbReference type="PANTHER" id="PTHR43884">
    <property type="entry name" value="ACYL-COA DEHYDROGENASE"/>
    <property type="match status" value="1"/>
</dbReference>
<dbReference type="Proteomes" id="UP000038009">
    <property type="component" value="Unassembled WGS sequence"/>
</dbReference>
<keyword evidence="5 7" id="KW-0560">Oxidoreductase</keyword>
<proteinExistence type="inferred from homology"/>
<organism evidence="11 12">
    <name type="scientific">Leptomonas seymouri</name>
    <dbReference type="NCBI Taxonomy" id="5684"/>
    <lineage>
        <taxon>Eukaryota</taxon>
        <taxon>Discoba</taxon>
        <taxon>Euglenozoa</taxon>
        <taxon>Kinetoplastea</taxon>
        <taxon>Metakinetoplastina</taxon>
        <taxon>Trypanosomatida</taxon>
        <taxon>Trypanosomatidae</taxon>
        <taxon>Leishmaniinae</taxon>
        <taxon>Leptomonas</taxon>
    </lineage>
</organism>
<comment type="cofactor">
    <cofactor evidence="1 7">
        <name>FAD</name>
        <dbReference type="ChEBI" id="CHEBI:57692"/>
    </cofactor>
</comment>
<dbReference type="InterPro" id="IPR009100">
    <property type="entry name" value="AcylCoA_DH/oxidase_NM_dom_sf"/>
</dbReference>
<gene>
    <name evidence="11" type="ORF">ABL78_3240</name>
</gene>
<evidence type="ECO:0000256" key="6">
    <source>
        <dbReference type="ARBA" id="ARBA00049552"/>
    </source>
</evidence>
<name>A0A0N1I6H4_LEPSE</name>
<dbReference type="EMBL" id="LJSK01000077">
    <property type="protein sequence ID" value="KPI87702.1"/>
    <property type="molecule type" value="Genomic_DNA"/>
</dbReference>
<dbReference type="Gene3D" id="2.40.110.10">
    <property type="entry name" value="Butyryl-CoA Dehydrogenase, subunit A, domain 2"/>
    <property type="match status" value="1"/>
</dbReference>
<dbReference type="InterPro" id="IPR006091">
    <property type="entry name" value="Acyl-CoA_Oxase/DH_mid-dom"/>
</dbReference>
<evidence type="ECO:0000256" key="1">
    <source>
        <dbReference type="ARBA" id="ARBA00001974"/>
    </source>
</evidence>
<dbReference type="FunFam" id="1.20.140.10:FF:000001">
    <property type="entry name" value="Acyl-CoA dehydrogenase"/>
    <property type="match status" value="1"/>
</dbReference>
<dbReference type="InterPro" id="IPR046373">
    <property type="entry name" value="Acyl-CoA_Oxase/DH_mid-dom_sf"/>
</dbReference>
<dbReference type="SUPFAM" id="SSF56645">
    <property type="entry name" value="Acyl-CoA dehydrogenase NM domain-like"/>
    <property type="match status" value="1"/>
</dbReference>
<dbReference type="PROSITE" id="PS00072">
    <property type="entry name" value="ACYL_COA_DH_1"/>
    <property type="match status" value="1"/>
</dbReference>
<evidence type="ECO:0000256" key="3">
    <source>
        <dbReference type="ARBA" id="ARBA00022630"/>
    </source>
</evidence>
<dbReference type="GO" id="GO:0050660">
    <property type="term" value="F:flavin adenine dinucleotide binding"/>
    <property type="evidence" value="ECO:0007669"/>
    <property type="project" value="InterPro"/>
</dbReference>
<dbReference type="Gene3D" id="1.20.140.10">
    <property type="entry name" value="Butyryl-CoA Dehydrogenase, subunit A, domain 3"/>
    <property type="match status" value="1"/>
</dbReference>